<reference evidence="1 2" key="1">
    <citation type="submission" date="2020-03" db="EMBL/GenBank/DDBJ databases">
        <authorList>
            <person name="Pitt A."/>
            <person name="Hahn M.W."/>
        </authorList>
    </citation>
    <scope>NUCLEOTIDE SEQUENCE [LARGE SCALE GENOMIC DNA]</scope>
    <source>
        <strain evidence="1 2">5A-MARBSE</strain>
    </source>
</reference>
<proteinExistence type="predicted"/>
<protein>
    <submittedName>
        <fullName evidence="1">Uncharacterized protein</fullName>
    </submittedName>
</protein>
<sequence length="121" mass="13880">MKFNRPFLLFISIFFFLVTASMKQVIGLSQGSSIENNSKVKKTEQKELSFFNLLIEEDRDNTEEEDEAESHHFYISLYDLPSHFSFNNPYAGALKSVAIPSLVANSSSSTPFFILFRNIRL</sequence>
<comment type="caution">
    <text evidence="1">The sequence shown here is derived from an EMBL/GenBank/DDBJ whole genome shotgun (WGS) entry which is preliminary data.</text>
</comment>
<evidence type="ECO:0000313" key="1">
    <source>
        <dbReference type="EMBL" id="MCZ2474347.1"/>
    </source>
</evidence>
<dbReference type="EMBL" id="JAANOH010000001">
    <property type="protein sequence ID" value="MCZ2474347.1"/>
    <property type="molecule type" value="Genomic_DNA"/>
</dbReference>
<organism evidence="1 2">
    <name type="scientific">Aquirufa ecclesiirivi</name>
    <dbReference type="NCBI Taxonomy" id="2715124"/>
    <lineage>
        <taxon>Bacteria</taxon>
        <taxon>Pseudomonadati</taxon>
        <taxon>Bacteroidota</taxon>
        <taxon>Cytophagia</taxon>
        <taxon>Cytophagales</taxon>
        <taxon>Flectobacillaceae</taxon>
        <taxon>Aquirufa</taxon>
    </lineage>
</organism>
<name>A0ABT4JDI0_9BACT</name>
<keyword evidence="2" id="KW-1185">Reference proteome</keyword>
<dbReference type="Proteomes" id="UP001321186">
    <property type="component" value="Unassembled WGS sequence"/>
</dbReference>
<accession>A0ABT4JDI0</accession>
<evidence type="ECO:0000313" key="2">
    <source>
        <dbReference type="Proteomes" id="UP001321186"/>
    </source>
</evidence>
<gene>
    <name evidence="1" type="ORF">G9H61_02750</name>
</gene>
<dbReference type="RefSeq" id="WP_166373942.1">
    <property type="nucleotide sequence ID" value="NZ_CBCRZM010000001.1"/>
</dbReference>